<organism evidence="2 3">
    <name type="scientific">Leersia perrieri</name>
    <dbReference type="NCBI Taxonomy" id="77586"/>
    <lineage>
        <taxon>Eukaryota</taxon>
        <taxon>Viridiplantae</taxon>
        <taxon>Streptophyta</taxon>
        <taxon>Embryophyta</taxon>
        <taxon>Tracheophyta</taxon>
        <taxon>Spermatophyta</taxon>
        <taxon>Magnoliopsida</taxon>
        <taxon>Liliopsida</taxon>
        <taxon>Poales</taxon>
        <taxon>Poaceae</taxon>
        <taxon>BOP clade</taxon>
        <taxon>Oryzoideae</taxon>
        <taxon>Oryzeae</taxon>
        <taxon>Oryzinae</taxon>
        <taxon>Leersia</taxon>
    </lineage>
</organism>
<evidence type="ECO:0000313" key="2">
    <source>
        <dbReference type="EnsemblPlants" id="LPERR06G01180.1"/>
    </source>
</evidence>
<reference evidence="3" key="2">
    <citation type="submission" date="2013-12" db="EMBL/GenBank/DDBJ databases">
        <authorList>
            <person name="Yu Y."/>
            <person name="Lee S."/>
            <person name="de Baynast K."/>
            <person name="Wissotski M."/>
            <person name="Liu L."/>
            <person name="Talag J."/>
            <person name="Goicoechea J."/>
            <person name="Angelova A."/>
            <person name="Jetty R."/>
            <person name="Kudrna D."/>
            <person name="Golser W."/>
            <person name="Rivera L."/>
            <person name="Zhang J."/>
            <person name="Wing R."/>
        </authorList>
    </citation>
    <scope>NUCLEOTIDE SEQUENCE</scope>
</reference>
<dbReference type="AlphaFoldDB" id="A0A0D9WL71"/>
<dbReference type="eggNOG" id="ENOG502R48E">
    <property type="taxonomic scope" value="Eukaryota"/>
</dbReference>
<name>A0A0D9WL71_9ORYZ</name>
<keyword evidence="1" id="KW-0472">Membrane</keyword>
<reference evidence="2 3" key="1">
    <citation type="submission" date="2012-08" db="EMBL/GenBank/DDBJ databases">
        <title>Oryza genome evolution.</title>
        <authorList>
            <person name="Wing R.A."/>
        </authorList>
    </citation>
    <scope>NUCLEOTIDE SEQUENCE</scope>
</reference>
<protein>
    <recommendedName>
        <fullName evidence="4">Late embryogenesis abundant protein LEA-2 subgroup domain-containing protein</fullName>
    </recommendedName>
</protein>
<keyword evidence="1" id="KW-0812">Transmembrane</keyword>
<accession>A0A0D9WL71</accession>
<dbReference type="PANTHER" id="PTHR36480:SF3">
    <property type="entry name" value="OS06G0118900 PROTEIN"/>
    <property type="match status" value="1"/>
</dbReference>
<keyword evidence="1" id="KW-1133">Transmembrane helix</keyword>
<dbReference type="Proteomes" id="UP000032180">
    <property type="component" value="Chromosome 6"/>
</dbReference>
<evidence type="ECO:0008006" key="4">
    <source>
        <dbReference type="Google" id="ProtNLM"/>
    </source>
</evidence>
<dbReference type="Gramene" id="LPERR06G01180.1">
    <property type="protein sequence ID" value="LPERR06G01180.1"/>
    <property type="gene ID" value="LPERR06G01180"/>
</dbReference>
<feature type="transmembrane region" description="Helical" evidence="1">
    <location>
        <begin position="17"/>
        <end position="48"/>
    </location>
</feature>
<evidence type="ECO:0000313" key="3">
    <source>
        <dbReference type="Proteomes" id="UP000032180"/>
    </source>
</evidence>
<reference evidence="2" key="3">
    <citation type="submission" date="2015-04" db="UniProtKB">
        <authorList>
            <consortium name="EnsemblPlants"/>
        </authorList>
    </citation>
    <scope>IDENTIFICATION</scope>
</reference>
<dbReference type="HOGENOM" id="CLU_1423649_0_0_1"/>
<dbReference type="EnsemblPlants" id="LPERR06G01180.1">
    <property type="protein sequence ID" value="LPERR06G01180.1"/>
    <property type="gene ID" value="LPERR06G01180"/>
</dbReference>
<sequence>MATAASGWKGGKNNKRYVMAALVGMLVLVAIVSIVSVVLSPAHVFFYITDLSRDARNKNKSAQDEADYDLQVKLVANNTSHHAKVRYQSINVELWLDSNHRYLLYVQDYLLSEQWQPPRNSTEYSATGPSYFYGNSTHDDYGVTYNNRSRYPMLLIETVVQFRYGPSRTRMYTVAVSCPSVTVPWFFGEAEGGGDHLNNTIANYPPVNCTA</sequence>
<evidence type="ECO:0000256" key="1">
    <source>
        <dbReference type="SAM" id="Phobius"/>
    </source>
</evidence>
<dbReference type="PANTHER" id="PTHR36480">
    <property type="entry name" value="OS06G0118900 PROTEIN-RELATED"/>
    <property type="match status" value="1"/>
</dbReference>
<keyword evidence="3" id="KW-1185">Reference proteome</keyword>
<proteinExistence type="predicted"/>